<dbReference type="PANTHER" id="PTHR47938">
    <property type="entry name" value="RESPIRATORY COMPLEX I CHAPERONE (CIA84), PUTATIVE (AFU_ORTHOLOGUE AFUA_2G06020)-RELATED"/>
    <property type="match status" value="1"/>
</dbReference>
<feature type="repeat" description="PPR" evidence="3">
    <location>
        <begin position="935"/>
        <end position="969"/>
    </location>
</feature>
<dbReference type="AlphaFoldDB" id="A0A251Q4D4"/>
<feature type="repeat" description="PPR" evidence="3">
    <location>
        <begin position="449"/>
        <end position="483"/>
    </location>
</feature>
<reference evidence="5 6" key="1">
    <citation type="journal article" date="2013" name="Nat. Genet.">
        <title>The high-quality draft genome of peach (Prunus persica) identifies unique patterns of genetic diversity, domestication and genome evolution.</title>
        <authorList>
            <consortium name="International Peach Genome Initiative"/>
            <person name="Verde I."/>
            <person name="Abbott A.G."/>
            <person name="Scalabrin S."/>
            <person name="Jung S."/>
            <person name="Shu S."/>
            <person name="Marroni F."/>
            <person name="Zhebentyayeva T."/>
            <person name="Dettori M.T."/>
            <person name="Grimwood J."/>
            <person name="Cattonaro F."/>
            <person name="Zuccolo A."/>
            <person name="Rossini L."/>
            <person name="Jenkins J."/>
            <person name="Vendramin E."/>
            <person name="Meisel L.A."/>
            <person name="Decroocq V."/>
            <person name="Sosinski B."/>
            <person name="Prochnik S."/>
            <person name="Mitros T."/>
            <person name="Policriti A."/>
            <person name="Cipriani G."/>
            <person name="Dondini L."/>
            <person name="Ficklin S."/>
            <person name="Goodstein D.M."/>
            <person name="Xuan P."/>
            <person name="Del Fabbro C."/>
            <person name="Aramini V."/>
            <person name="Copetti D."/>
            <person name="Gonzalez S."/>
            <person name="Horner D.S."/>
            <person name="Falchi R."/>
            <person name="Lucas S."/>
            <person name="Mica E."/>
            <person name="Maldonado J."/>
            <person name="Lazzari B."/>
            <person name="Bielenberg D."/>
            <person name="Pirona R."/>
            <person name="Miculan M."/>
            <person name="Barakat A."/>
            <person name="Testolin R."/>
            <person name="Stella A."/>
            <person name="Tartarini S."/>
            <person name="Tonutti P."/>
            <person name="Arus P."/>
            <person name="Orellana A."/>
            <person name="Wells C."/>
            <person name="Main D."/>
            <person name="Vizzotto G."/>
            <person name="Silva H."/>
            <person name="Salamini F."/>
            <person name="Schmutz J."/>
            <person name="Morgante M."/>
            <person name="Rokhsar D.S."/>
        </authorList>
    </citation>
    <scope>NUCLEOTIDE SEQUENCE [LARGE SCALE GENOMIC DNA]</scope>
    <source>
        <strain evidence="6">cv. Nemared</strain>
    </source>
</reference>
<evidence type="ECO:0000313" key="5">
    <source>
        <dbReference type="EMBL" id="ONI18701.1"/>
    </source>
</evidence>
<dbReference type="SUPFAM" id="SSF48452">
    <property type="entry name" value="TPR-like"/>
    <property type="match status" value="1"/>
</dbReference>
<feature type="repeat" description="PPR" evidence="3">
    <location>
        <begin position="900"/>
        <end position="934"/>
    </location>
</feature>
<evidence type="ECO:0000313" key="6">
    <source>
        <dbReference type="Proteomes" id="UP000006882"/>
    </source>
</evidence>
<dbReference type="STRING" id="3760.A0A251Q4D4"/>
<keyword evidence="6" id="KW-1185">Reference proteome</keyword>
<dbReference type="PANTHER" id="PTHR47938:SF35">
    <property type="entry name" value="PENTATRICOPEPTIDE REPEAT-CONTAINING PROTEIN 4, MITOCHONDRIAL-RELATED"/>
    <property type="match status" value="1"/>
</dbReference>
<dbReference type="SMR" id="A0A251Q4D4"/>
<dbReference type="Gramene" id="ONI18701">
    <property type="protein sequence ID" value="ONI18701"/>
    <property type="gene ID" value="PRUPE_3G233300"/>
</dbReference>
<feature type="region of interest" description="Disordered" evidence="4">
    <location>
        <begin position="1005"/>
        <end position="1025"/>
    </location>
</feature>
<feature type="repeat" description="PPR" evidence="3">
    <location>
        <begin position="763"/>
        <end position="797"/>
    </location>
</feature>
<dbReference type="Gene3D" id="1.25.40.10">
    <property type="entry name" value="Tetratricopeptide repeat domain"/>
    <property type="match status" value="7"/>
</dbReference>
<dbReference type="Pfam" id="PF01535">
    <property type="entry name" value="PPR"/>
    <property type="match status" value="6"/>
</dbReference>
<dbReference type="OrthoDB" id="185373at2759"/>
<feature type="repeat" description="PPR" evidence="3">
    <location>
        <begin position="624"/>
        <end position="658"/>
    </location>
</feature>
<feature type="repeat" description="PPR" evidence="3">
    <location>
        <begin position="183"/>
        <end position="217"/>
    </location>
</feature>
<feature type="repeat" description="PPR" evidence="3">
    <location>
        <begin position="589"/>
        <end position="623"/>
    </location>
</feature>
<feature type="repeat" description="PPR" evidence="3">
    <location>
        <begin position="218"/>
        <end position="252"/>
    </location>
</feature>
<feature type="compositionally biased region" description="Acidic residues" evidence="4">
    <location>
        <begin position="1016"/>
        <end position="1025"/>
    </location>
</feature>
<dbReference type="Pfam" id="PF13041">
    <property type="entry name" value="PPR_2"/>
    <property type="match status" value="4"/>
</dbReference>
<accession>A0A251Q4D4</accession>
<evidence type="ECO:0000256" key="1">
    <source>
        <dbReference type="ARBA" id="ARBA00007626"/>
    </source>
</evidence>
<feature type="repeat" description="PPR" evidence="3">
    <location>
        <begin position="659"/>
        <end position="693"/>
    </location>
</feature>
<proteinExistence type="inferred from homology"/>
<evidence type="ECO:0000256" key="3">
    <source>
        <dbReference type="PROSITE-ProRule" id="PRU00708"/>
    </source>
</evidence>
<feature type="repeat" description="PPR" evidence="3">
    <location>
        <begin position="344"/>
        <end position="378"/>
    </location>
</feature>
<dbReference type="PROSITE" id="PS51375">
    <property type="entry name" value="PPR"/>
    <property type="match status" value="14"/>
</dbReference>
<feature type="repeat" description="PPR" evidence="3">
    <location>
        <begin position="798"/>
        <end position="832"/>
    </location>
</feature>
<evidence type="ECO:0000256" key="2">
    <source>
        <dbReference type="ARBA" id="ARBA00022737"/>
    </source>
</evidence>
<feature type="compositionally biased region" description="Basic and acidic residues" evidence="4">
    <location>
        <begin position="1005"/>
        <end position="1015"/>
    </location>
</feature>
<organism evidence="5 6">
    <name type="scientific">Prunus persica</name>
    <name type="common">Peach</name>
    <name type="synonym">Amygdalus persica</name>
    <dbReference type="NCBI Taxonomy" id="3760"/>
    <lineage>
        <taxon>Eukaryota</taxon>
        <taxon>Viridiplantae</taxon>
        <taxon>Streptophyta</taxon>
        <taxon>Embryophyta</taxon>
        <taxon>Tracheophyta</taxon>
        <taxon>Spermatophyta</taxon>
        <taxon>Magnoliopsida</taxon>
        <taxon>eudicotyledons</taxon>
        <taxon>Gunneridae</taxon>
        <taxon>Pentapetalae</taxon>
        <taxon>rosids</taxon>
        <taxon>fabids</taxon>
        <taxon>Rosales</taxon>
        <taxon>Rosaceae</taxon>
        <taxon>Amygdaloideae</taxon>
        <taxon>Amygdaleae</taxon>
        <taxon>Prunus</taxon>
    </lineage>
</organism>
<dbReference type="Proteomes" id="UP000006882">
    <property type="component" value="Chromosome G3"/>
</dbReference>
<dbReference type="InterPro" id="IPR002885">
    <property type="entry name" value="PPR_rpt"/>
</dbReference>
<dbReference type="Pfam" id="PF13812">
    <property type="entry name" value="PPR_3"/>
    <property type="match status" value="1"/>
</dbReference>
<keyword evidence="2" id="KW-0677">Repeat</keyword>
<feature type="repeat" description="PPR" evidence="3">
    <location>
        <begin position="554"/>
        <end position="588"/>
    </location>
</feature>
<dbReference type="NCBIfam" id="TIGR00756">
    <property type="entry name" value="PPR"/>
    <property type="match status" value="13"/>
</dbReference>
<feature type="repeat" description="PPR" evidence="3">
    <location>
        <begin position="414"/>
        <end position="448"/>
    </location>
</feature>
<dbReference type="eggNOG" id="KOG4197">
    <property type="taxonomic scope" value="Eukaryota"/>
</dbReference>
<sequence length="1025" mass="115762">MMLHSQSCSSMELGQESFQSSMHNRTFSPCKLRNSQCPFRTRAFLEFNFTHHNHGLARRQLYPVPYALSTPQNIDHFVTSRAQKQNSRGPRAFVGFKLQCDSKTLVLPTKGSSINGKKKAYGGVLPSILRSLQSENDVEKTLNSCGENLNPKEQTVILKEQKRWERVVRVFEWFKSQKEYVPNVIHYNVVLRKLGRAQKWDELRLCWIEMAKRGVLPTNNTYAMLVDVYGKAGLVKEALLWIKHMKLRGIFPDDVTMNTVVKALKDAGEFDRADKFYKDWCDGKIELDELDLDSMGDSVNDSGLEPISFKHFLSTELFKTGGRIPTSKIKASSDTENSIRKPRQTSTYNALIDLYGKAGRLDDAANVFGEMMKSGVAMDAITFNTMIFTCGSHGHLSEAEALLSKMEERGISPDTRTYNIFLSLYADAGNIDAALNCYRKIREVGLSPDIVSHRTVLHVLCERNMVQDVETVIRSMEKSGVRIDEHSVPGVIKMYVNEGQLDQAKFFYEKCQLNGGLSSKTCAAIIDAYAEKGFWTEAEAIFYRKKDSVRQKKDVVEYNVMIKAYGKAKLYDKAFSLFKGMRNHGTWPDKCTYNSLIQMFSGGDLVDQARDVLTEMREMGFKPHSLAFSALIACYARLGQLSDAVDVYQDLVNSGVQPNEFVYGSLINGFVESGKVEEALKYFRHMEESGISANQVVLTSLIKAYGKVDCLDGAKVLYERLKDLEGPRDIVASNSMINLYADLGMVSEAKLIFEKLRAKGWADEITYAIMIYLYKNVGMLDEAIDVAEEMKLSGLIRDCGSFNKVMSCYAINGQLRECGELLHEMVTRKLLPDSGTFKVLFTILKKGIPIEAVTQLESSYNEGKPYSRQAIITYVFSLVGMHAMALESCEKFTKADVKLDSFLYNVAIYAYGAAGEIDRALNMFMKMQDEDLEPDLVTYINLVGCYGKAGMVEGVKRIYSQMKYEEIEPNESLFRAVRDAYTDANRHDLAKLVSQEMKYVFDSEHQMDSEAKAEPDETTSDLEDL</sequence>
<dbReference type="InterPro" id="IPR011990">
    <property type="entry name" value="TPR-like_helical_dom_sf"/>
</dbReference>
<feature type="repeat" description="PPR" evidence="3">
    <location>
        <begin position="379"/>
        <end position="413"/>
    </location>
</feature>
<comment type="similarity">
    <text evidence="1">Belongs to the PPR family. P subfamily.</text>
</comment>
<name>A0A251Q4D4_PRUPE</name>
<gene>
    <name evidence="5" type="ORF">PRUPE_3G233300</name>
</gene>
<evidence type="ECO:0000256" key="4">
    <source>
        <dbReference type="SAM" id="MobiDB-lite"/>
    </source>
</evidence>
<dbReference type="EMBL" id="CM007653">
    <property type="protein sequence ID" value="ONI18701.1"/>
    <property type="molecule type" value="Genomic_DNA"/>
</dbReference>
<protein>
    <submittedName>
        <fullName evidence="5">Uncharacterized protein</fullName>
    </submittedName>
</protein>